<dbReference type="PANTHER" id="PTHR43267">
    <property type="entry name" value="TRNA THREONYLCARBAMOYLADENOSINE DEHYDRATASE"/>
    <property type="match status" value="1"/>
</dbReference>
<dbReference type="Proteomes" id="UP000715441">
    <property type="component" value="Unassembled WGS sequence"/>
</dbReference>
<keyword evidence="1" id="KW-0472">Membrane</keyword>
<dbReference type="Pfam" id="PF00899">
    <property type="entry name" value="ThiF"/>
    <property type="match status" value="1"/>
</dbReference>
<dbReference type="PANTHER" id="PTHR43267:SF1">
    <property type="entry name" value="TRNA THREONYLCARBAMOYLADENOSINE DEHYDRATASE"/>
    <property type="match status" value="1"/>
</dbReference>
<dbReference type="SUPFAM" id="SSF69572">
    <property type="entry name" value="Activating enzymes of the ubiquitin-like proteins"/>
    <property type="match status" value="1"/>
</dbReference>
<feature type="transmembrane region" description="Helical" evidence="1">
    <location>
        <begin position="282"/>
        <end position="302"/>
    </location>
</feature>
<evidence type="ECO:0000313" key="3">
    <source>
        <dbReference type="EMBL" id="NKQ52340.1"/>
    </source>
</evidence>
<dbReference type="RefSeq" id="WP_168512103.1">
    <property type="nucleotide sequence ID" value="NZ_JAAXLS010000002.1"/>
</dbReference>
<keyword evidence="4" id="KW-1185">Reference proteome</keyword>
<comment type="caution">
    <text evidence="3">The sequence shown here is derived from an EMBL/GenBank/DDBJ whole genome shotgun (WGS) entry which is preliminary data.</text>
</comment>
<organism evidence="3 4">
    <name type="scientific">Amycolatopsis acididurans</name>
    <dbReference type="NCBI Taxonomy" id="2724524"/>
    <lineage>
        <taxon>Bacteria</taxon>
        <taxon>Bacillati</taxon>
        <taxon>Actinomycetota</taxon>
        <taxon>Actinomycetes</taxon>
        <taxon>Pseudonocardiales</taxon>
        <taxon>Pseudonocardiaceae</taxon>
        <taxon>Amycolatopsis</taxon>
    </lineage>
</organism>
<feature type="domain" description="THIF-type NAD/FAD binding fold" evidence="2">
    <location>
        <begin position="19"/>
        <end position="212"/>
    </location>
</feature>
<evidence type="ECO:0000259" key="2">
    <source>
        <dbReference type="Pfam" id="PF00899"/>
    </source>
</evidence>
<protein>
    <recommendedName>
        <fullName evidence="2">THIF-type NAD/FAD binding fold domain-containing protein</fullName>
    </recommendedName>
</protein>
<reference evidence="3 4" key="1">
    <citation type="submission" date="2020-04" db="EMBL/GenBank/DDBJ databases">
        <title>Novel species.</title>
        <authorList>
            <person name="Teo W.F.A."/>
            <person name="Lipun K."/>
            <person name="Srisuk N."/>
            <person name="Duangmal K."/>
        </authorList>
    </citation>
    <scope>NUCLEOTIDE SEQUENCE [LARGE SCALE GENOMIC DNA]</scope>
    <source>
        <strain evidence="3 4">K13G38</strain>
    </source>
</reference>
<keyword evidence="1" id="KW-0812">Transmembrane</keyword>
<evidence type="ECO:0000313" key="4">
    <source>
        <dbReference type="Proteomes" id="UP000715441"/>
    </source>
</evidence>
<name>A0ABX1J1W1_9PSEU</name>
<sequence length="303" mass="32428">MTELAEDRVYARYPRRAGAVLIIGSGAVGGFLADELARAGCDPLLLIDPDVLEVENLIRHPLGATEIGRPKATALAERIRHDFPPCHATGLDANFLMLPNAEQMRLVGAADVVVAATDSPHCQLRVNEVAVATNTPAVYPAVWLDPRVRDAEVGEILWVPSDRRGPCYACAFPFRRWAPETHGARGARVDIQLIALCAAQVVLALLGGIDGRATILTPDRTVLYVHGLTPASRSIRPLFPTGGLSSASARVRLSESPCRVCGQRGEAVQRGSSGGLWRNHRVTIGVLVGVALLVLALVLAAWR</sequence>
<dbReference type="InterPro" id="IPR035985">
    <property type="entry name" value="Ubiquitin-activating_enz"/>
</dbReference>
<keyword evidence="1" id="KW-1133">Transmembrane helix</keyword>
<evidence type="ECO:0000256" key="1">
    <source>
        <dbReference type="SAM" id="Phobius"/>
    </source>
</evidence>
<dbReference type="EMBL" id="JAAXLS010000002">
    <property type="protein sequence ID" value="NKQ52340.1"/>
    <property type="molecule type" value="Genomic_DNA"/>
</dbReference>
<dbReference type="InterPro" id="IPR000594">
    <property type="entry name" value="ThiF_NAD_FAD-bd"/>
</dbReference>
<dbReference type="InterPro" id="IPR045886">
    <property type="entry name" value="ThiF/MoeB/HesA"/>
</dbReference>
<gene>
    <name evidence="3" type="ORF">HFP15_05545</name>
</gene>
<proteinExistence type="predicted"/>
<accession>A0ABX1J1W1</accession>
<dbReference type="Gene3D" id="3.40.50.720">
    <property type="entry name" value="NAD(P)-binding Rossmann-like Domain"/>
    <property type="match status" value="1"/>
</dbReference>